<evidence type="ECO:0000313" key="2">
    <source>
        <dbReference type="Proteomes" id="UP001066276"/>
    </source>
</evidence>
<name>A0AAV7MML4_PLEWA</name>
<accession>A0AAV7MML4</accession>
<evidence type="ECO:0000313" key="1">
    <source>
        <dbReference type="EMBL" id="KAJ1103203.1"/>
    </source>
</evidence>
<dbReference type="EMBL" id="JANPWB010000013">
    <property type="protein sequence ID" value="KAJ1103203.1"/>
    <property type="molecule type" value="Genomic_DNA"/>
</dbReference>
<gene>
    <name evidence="1" type="ORF">NDU88_000630</name>
</gene>
<protein>
    <recommendedName>
        <fullName evidence="3">Reverse transcriptase</fullName>
    </recommendedName>
</protein>
<dbReference type="AlphaFoldDB" id="A0AAV7MML4"/>
<keyword evidence="2" id="KW-1185">Reference proteome</keyword>
<dbReference type="Proteomes" id="UP001066276">
    <property type="component" value="Chromosome 9"/>
</dbReference>
<evidence type="ECO:0008006" key="3">
    <source>
        <dbReference type="Google" id="ProtNLM"/>
    </source>
</evidence>
<sequence>MGDIDIEPCALSDHAAVILTFKAPLRSEGPHPWRLRSTLLIKPEVVAHISKAISTHLEFNDTADTPLTLLWDTLKAVIRGEFIAITSLDNKIKLKYGAHLQWQMMELERLHKRTWAPRFGDNSMQLGRNWRGLRRTGRNTQLSDFGNPTTWVATDAANFWPPDLELSGSRQR</sequence>
<comment type="caution">
    <text evidence="1">The sequence shown here is derived from an EMBL/GenBank/DDBJ whole genome shotgun (WGS) entry which is preliminary data.</text>
</comment>
<proteinExistence type="predicted"/>
<reference evidence="1" key="1">
    <citation type="journal article" date="2022" name="bioRxiv">
        <title>Sequencing and chromosome-scale assembly of the giantPleurodeles waltlgenome.</title>
        <authorList>
            <person name="Brown T."/>
            <person name="Elewa A."/>
            <person name="Iarovenko S."/>
            <person name="Subramanian E."/>
            <person name="Araus A.J."/>
            <person name="Petzold A."/>
            <person name="Susuki M."/>
            <person name="Suzuki K.-i.T."/>
            <person name="Hayashi T."/>
            <person name="Toyoda A."/>
            <person name="Oliveira C."/>
            <person name="Osipova E."/>
            <person name="Leigh N.D."/>
            <person name="Simon A."/>
            <person name="Yun M.H."/>
        </authorList>
    </citation>
    <scope>NUCLEOTIDE SEQUENCE</scope>
    <source>
        <strain evidence="1">20211129_DDA</strain>
        <tissue evidence="1">Liver</tissue>
    </source>
</reference>
<organism evidence="1 2">
    <name type="scientific">Pleurodeles waltl</name>
    <name type="common">Iberian ribbed newt</name>
    <dbReference type="NCBI Taxonomy" id="8319"/>
    <lineage>
        <taxon>Eukaryota</taxon>
        <taxon>Metazoa</taxon>
        <taxon>Chordata</taxon>
        <taxon>Craniata</taxon>
        <taxon>Vertebrata</taxon>
        <taxon>Euteleostomi</taxon>
        <taxon>Amphibia</taxon>
        <taxon>Batrachia</taxon>
        <taxon>Caudata</taxon>
        <taxon>Salamandroidea</taxon>
        <taxon>Salamandridae</taxon>
        <taxon>Pleurodelinae</taxon>
        <taxon>Pleurodeles</taxon>
    </lineage>
</organism>